<keyword evidence="1" id="KW-0812">Transmembrane</keyword>
<dbReference type="AlphaFoldDB" id="A0A6C0KQE7"/>
<reference evidence="2" key="1">
    <citation type="journal article" date="2020" name="Nature">
        <title>Giant virus diversity and host interactions through global metagenomics.</title>
        <authorList>
            <person name="Schulz F."/>
            <person name="Roux S."/>
            <person name="Paez-Espino D."/>
            <person name="Jungbluth S."/>
            <person name="Walsh D.A."/>
            <person name="Denef V.J."/>
            <person name="McMahon K.D."/>
            <person name="Konstantinidis K.T."/>
            <person name="Eloe-Fadrosh E.A."/>
            <person name="Kyrpides N.C."/>
            <person name="Woyke T."/>
        </authorList>
    </citation>
    <scope>NUCLEOTIDE SEQUENCE</scope>
    <source>
        <strain evidence="2">GVMAG-S-3300013014-136</strain>
    </source>
</reference>
<accession>A0A6C0KQE7</accession>
<dbReference type="EMBL" id="MN740963">
    <property type="protein sequence ID" value="QHU20192.1"/>
    <property type="molecule type" value="Genomic_DNA"/>
</dbReference>
<name>A0A6C0KQE7_9ZZZZ</name>
<keyword evidence="1" id="KW-1133">Transmembrane helix</keyword>
<sequence length="101" mass="11479">MYNVGQADNLLSAGRVQYPNYTIGSLEKKDYPCIYRPPNNAEKPKSIPLGTYNNFGSADYMEPYVHATQQKRAGEMSDMTLLIIMIILFVVLCICTYMSFH</sequence>
<organism evidence="2">
    <name type="scientific">viral metagenome</name>
    <dbReference type="NCBI Taxonomy" id="1070528"/>
    <lineage>
        <taxon>unclassified sequences</taxon>
        <taxon>metagenomes</taxon>
        <taxon>organismal metagenomes</taxon>
    </lineage>
</organism>
<evidence type="ECO:0000256" key="1">
    <source>
        <dbReference type="SAM" id="Phobius"/>
    </source>
</evidence>
<keyword evidence="1" id="KW-0472">Membrane</keyword>
<feature type="transmembrane region" description="Helical" evidence="1">
    <location>
        <begin position="79"/>
        <end position="100"/>
    </location>
</feature>
<protein>
    <submittedName>
        <fullName evidence="2">Uncharacterized protein</fullName>
    </submittedName>
</protein>
<evidence type="ECO:0000313" key="2">
    <source>
        <dbReference type="EMBL" id="QHU20192.1"/>
    </source>
</evidence>
<proteinExistence type="predicted"/>